<dbReference type="GO" id="GO:0046872">
    <property type="term" value="F:metal ion binding"/>
    <property type="evidence" value="ECO:0007669"/>
    <property type="project" value="UniProtKB-KW"/>
</dbReference>
<dbReference type="InterPro" id="IPR052348">
    <property type="entry name" value="Metallopeptidase_M50B"/>
</dbReference>
<gene>
    <name evidence="14" type="ORF">HNQ39_002904</name>
</gene>
<dbReference type="RefSeq" id="WP_184197319.1">
    <property type="nucleotide sequence ID" value="NZ_JACHGW010000002.1"/>
</dbReference>
<dbReference type="GO" id="GO:0006508">
    <property type="term" value="P:proteolysis"/>
    <property type="evidence" value="ECO:0007669"/>
    <property type="project" value="UniProtKB-KW"/>
</dbReference>
<evidence type="ECO:0000256" key="1">
    <source>
        <dbReference type="ARBA" id="ARBA00001947"/>
    </source>
</evidence>
<keyword evidence="6 13" id="KW-0812">Transmembrane</keyword>
<feature type="transmembrane region" description="Helical" evidence="13">
    <location>
        <begin position="65"/>
        <end position="88"/>
    </location>
</feature>
<dbReference type="InterPro" id="IPR044537">
    <property type="entry name" value="Rip2-like"/>
</dbReference>
<feature type="transmembrane region" description="Helical" evidence="13">
    <location>
        <begin position="21"/>
        <end position="45"/>
    </location>
</feature>
<dbReference type="EMBL" id="JACHGW010000002">
    <property type="protein sequence ID" value="MBB6051113.1"/>
    <property type="molecule type" value="Genomic_DNA"/>
</dbReference>
<keyword evidence="4" id="KW-1003">Cell membrane</keyword>
<name>A0A7W9SRW1_ARMRO</name>
<reference evidence="14 15" key="1">
    <citation type="submission" date="2020-08" db="EMBL/GenBank/DDBJ databases">
        <title>Genomic Encyclopedia of Type Strains, Phase IV (KMG-IV): sequencing the most valuable type-strain genomes for metagenomic binning, comparative biology and taxonomic classification.</title>
        <authorList>
            <person name="Goeker M."/>
        </authorList>
    </citation>
    <scope>NUCLEOTIDE SEQUENCE [LARGE SCALE GENOMIC DNA]</scope>
    <source>
        <strain evidence="14 15">DSM 23562</strain>
    </source>
</reference>
<evidence type="ECO:0000256" key="13">
    <source>
        <dbReference type="SAM" id="Phobius"/>
    </source>
</evidence>
<keyword evidence="7" id="KW-0479">Metal-binding</keyword>
<keyword evidence="8" id="KW-0378">Hydrolase</keyword>
<evidence type="ECO:0000256" key="12">
    <source>
        <dbReference type="ARBA" id="ARBA00023136"/>
    </source>
</evidence>
<proteinExistence type="inferred from homology"/>
<dbReference type="PANTHER" id="PTHR35864">
    <property type="entry name" value="ZINC METALLOPROTEASE MJ0611-RELATED"/>
    <property type="match status" value="1"/>
</dbReference>
<comment type="cofactor">
    <cofactor evidence="1">
        <name>Zn(2+)</name>
        <dbReference type="ChEBI" id="CHEBI:29105"/>
    </cofactor>
</comment>
<sequence>MREFLLHTLHSMGMAQPALPWWFWLMVLIGIISSTTVHEFGHAWMATKLGDSGPREQGRLTLNPFAHFDPLGFILMSVTTLLGMPLGWGKPVKTDPDKFTVVGRRAGMALVAIAGPVMNLVFATFLSVIVRLAFGGYLGGFPDWAIYVFVGMMIATMLNILVFAENLIPVHPMDASHVIAALLPENLSRGYIAFMQKYGFFVLLGLSYSGAIGWFLLPIIKFLFNLLLPMLPPVD</sequence>
<dbReference type="AlphaFoldDB" id="A0A7W9SRW1"/>
<evidence type="ECO:0000256" key="10">
    <source>
        <dbReference type="ARBA" id="ARBA00022989"/>
    </source>
</evidence>
<protein>
    <submittedName>
        <fullName evidence="14">Zn-dependent protease</fullName>
    </submittedName>
</protein>
<comment type="subcellular location">
    <subcellularLocation>
        <location evidence="2">Cell membrane</location>
        <topology evidence="2">Multi-pass membrane protein</topology>
    </subcellularLocation>
</comment>
<evidence type="ECO:0000256" key="11">
    <source>
        <dbReference type="ARBA" id="ARBA00023049"/>
    </source>
</evidence>
<keyword evidence="10 13" id="KW-1133">Transmembrane helix</keyword>
<evidence type="ECO:0000256" key="6">
    <source>
        <dbReference type="ARBA" id="ARBA00022692"/>
    </source>
</evidence>
<keyword evidence="5 14" id="KW-0645">Protease</keyword>
<comment type="caution">
    <text evidence="14">The sequence shown here is derived from an EMBL/GenBank/DDBJ whole genome shotgun (WGS) entry which is preliminary data.</text>
</comment>
<dbReference type="CDD" id="cd06158">
    <property type="entry name" value="S2P-M50_like_1"/>
    <property type="match status" value="1"/>
</dbReference>
<keyword evidence="9" id="KW-0862">Zinc</keyword>
<dbReference type="GO" id="GO:0005886">
    <property type="term" value="C:plasma membrane"/>
    <property type="evidence" value="ECO:0007669"/>
    <property type="project" value="UniProtKB-SubCell"/>
</dbReference>
<dbReference type="GO" id="GO:0008237">
    <property type="term" value="F:metallopeptidase activity"/>
    <property type="evidence" value="ECO:0007669"/>
    <property type="project" value="UniProtKB-KW"/>
</dbReference>
<keyword evidence="11" id="KW-0482">Metalloprotease</keyword>
<evidence type="ECO:0000256" key="8">
    <source>
        <dbReference type="ARBA" id="ARBA00022801"/>
    </source>
</evidence>
<keyword evidence="15" id="KW-1185">Reference proteome</keyword>
<organism evidence="14 15">
    <name type="scientific">Armatimonas rosea</name>
    <dbReference type="NCBI Taxonomy" id="685828"/>
    <lineage>
        <taxon>Bacteria</taxon>
        <taxon>Bacillati</taxon>
        <taxon>Armatimonadota</taxon>
        <taxon>Armatimonadia</taxon>
        <taxon>Armatimonadales</taxon>
        <taxon>Armatimonadaceae</taxon>
        <taxon>Armatimonas</taxon>
    </lineage>
</organism>
<feature type="transmembrane region" description="Helical" evidence="13">
    <location>
        <begin position="109"/>
        <end position="132"/>
    </location>
</feature>
<evidence type="ECO:0000256" key="2">
    <source>
        <dbReference type="ARBA" id="ARBA00004651"/>
    </source>
</evidence>
<accession>A0A7W9SRW1</accession>
<evidence type="ECO:0000313" key="14">
    <source>
        <dbReference type="EMBL" id="MBB6051113.1"/>
    </source>
</evidence>
<evidence type="ECO:0000256" key="9">
    <source>
        <dbReference type="ARBA" id="ARBA00022833"/>
    </source>
</evidence>
<dbReference type="Proteomes" id="UP000520814">
    <property type="component" value="Unassembled WGS sequence"/>
</dbReference>
<dbReference type="PANTHER" id="PTHR35864:SF1">
    <property type="entry name" value="ZINC METALLOPROTEASE YWHC-RELATED"/>
    <property type="match status" value="1"/>
</dbReference>
<evidence type="ECO:0000256" key="3">
    <source>
        <dbReference type="ARBA" id="ARBA00007931"/>
    </source>
</evidence>
<feature type="transmembrane region" description="Helical" evidence="13">
    <location>
        <begin position="144"/>
        <end position="164"/>
    </location>
</feature>
<evidence type="ECO:0000256" key="4">
    <source>
        <dbReference type="ARBA" id="ARBA00022475"/>
    </source>
</evidence>
<comment type="similarity">
    <text evidence="3">Belongs to the peptidase M50B family.</text>
</comment>
<feature type="transmembrane region" description="Helical" evidence="13">
    <location>
        <begin position="198"/>
        <end position="224"/>
    </location>
</feature>
<evidence type="ECO:0000313" key="15">
    <source>
        <dbReference type="Proteomes" id="UP000520814"/>
    </source>
</evidence>
<keyword evidence="12 13" id="KW-0472">Membrane</keyword>
<evidence type="ECO:0000256" key="7">
    <source>
        <dbReference type="ARBA" id="ARBA00022723"/>
    </source>
</evidence>
<evidence type="ECO:0000256" key="5">
    <source>
        <dbReference type="ARBA" id="ARBA00022670"/>
    </source>
</evidence>